<dbReference type="AlphaFoldDB" id="G9X1Z6"/>
<dbReference type="EMBL" id="AFZE01000045">
    <property type="protein sequence ID" value="EHL13119.1"/>
    <property type="molecule type" value="Genomic_DNA"/>
</dbReference>
<dbReference type="RefSeq" id="WP_009524656.1">
    <property type="nucleotide sequence ID" value="NZ_JH414547.1"/>
</dbReference>
<keyword evidence="1" id="KW-0812">Transmembrane</keyword>
<accession>G9X1Z6</accession>
<evidence type="ECO:0000256" key="1">
    <source>
        <dbReference type="SAM" id="Phobius"/>
    </source>
</evidence>
<reference evidence="2 3" key="1">
    <citation type="submission" date="2011-08" db="EMBL/GenBank/DDBJ databases">
        <title>The Genome Sequence of Eubacteriaceae bacterium ACC19a.</title>
        <authorList>
            <consortium name="The Broad Institute Genome Sequencing Platform"/>
            <person name="Earl A."/>
            <person name="Ward D."/>
            <person name="Feldgarden M."/>
            <person name="Gevers D."/>
            <person name="Sizova M."/>
            <person name="Hazen A."/>
            <person name="Epstein S."/>
            <person name="Young S.K."/>
            <person name="Zeng Q."/>
            <person name="Gargeya S."/>
            <person name="Fitzgerald M."/>
            <person name="Haas B."/>
            <person name="Abouelleil A."/>
            <person name="Alvarado L."/>
            <person name="Arachchi H.M."/>
            <person name="Berlin A."/>
            <person name="Brown A."/>
            <person name="Chapman S.B."/>
            <person name="Chen Z."/>
            <person name="Dunbar C."/>
            <person name="Freedman E."/>
            <person name="Gearin G."/>
            <person name="Gellesch M."/>
            <person name="Goldberg J."/>
            <person name="Griggs A."/>
            <person name="Gujja S."/>
            <person name="Heiman D."/>
            <person name="Howarth C."/>
            <person name="Larson L."/>
            <person name="Lui A."/>
            <person name="MacDonald P.J.P."/>
            <person name="Montmayeur A."/>
            <person name="Murphy C."/>
            <person name="Neiman D."/>
            <person name="Pearson M."/>
            <person name="Priest M."/>
            <person name="Roberts A."/>
            <person name="Saif S."/>
            <person name="Shea T."/>
            <person name="Shenoy N."/>
            <person name="Sisk P."/>
            <person name="Stolte C."/>
            <person name="Sykes S."/>
            <person name="Wortman J."/>
            <person name="Nusbaum C."/>
            <person name="Birren B."/>
        </authorList>
    </citation>
    <scope>NUCLEOTIDE SEQUENCE [LARGE SCALE GENOMIC DNA]</scope>
    <source>
        <strain evidence="2 3">ACC19a</strain>
    </source>
</reference>
<comment type="caution">
    <text evidence="2">The sequence shown here is derived from an EMBL/GenBank/DDBJ whole genome shotgun (WGS) entry which is preliminary data.</text>
</comment>
<dbReference type="HOGENOM" id="CLU_178542_0_0_9"/>
<gene>
    <name evidence="2" type="ORF">HMPREF9629_00419</name>
</gene>
<protein>
    <submittedName>
        <fullName evidence="2">Uncharacterized protein</fullName>
    </submittedName>
</protein>
<dbReference type="BioCyc" id="EBAC796937-HMP:GMGH-420-MONOMER"/>
<dbReference type="Proteomes" id="UP000006437">
    <property type="component" value="Unassembled WGS sequence"/>
</dbReference>
<evidence type="ECO:0000313" key="2">
    <source>
        <dbReference type="EMBL" id="EHL13119.1"/>
    </source>
</evidence>
<feature type="transmembrane region" description="Helical" evidence="1">
    <location>
        <begin position="12"/>
        <end position="33"/>
    </location>
</feature>
<organism evidence="2 3">
    <name type="scientific">Peptoanaerobacter stomatis</name>
    <dbReference type="NCBI Taxonomy" id="796937"/>
    <lineage>
        <taxon>Bacteria</taxon>
        <taxon>Bacillati</taxon>
        <taxon>Bacillota</taxon>
        <taxon>Clostridia</taxon>
        <taxon>Peptostreptococcales</taxon>
        <taxon>Filifactoraceae</taxon>
        <taxon>Peptoanaerobacter</taxon>
    </lineage>
</organism>
<sequence>MKKKIEFSKFIFCFVTFFIVLLTLFAFFMMYKTNDLSPLAYLIPAWFSELGIATGFYYNKAKAENLIKLKKIYKLDNETVELIKE</sequence>
<keyword evidence="1" id="KW-1133">Transmembrane helix</keyword>
<name>G9X1Z6_9FIRM</name>
<proteinExistence type="predicted"/>
<keyword evidence="1" id="KW-0472">Membrane</keyword>
<feature type="transmembrane region" description="Helical" evidence="1">
    <location>
        <begin position="39"/>
        <end position="58"/>
    </location>
</feature>
<evidence type="ECO:0000313" key="3">
    <source>
        <dbReference type="Proteomes" id="UP000006437"/>
    </source>
</evidence>